<evidence type="ECO:0000313" key="3">
    <source>
        <dbReference type="EMBL" id="TDH67810.1"/>
    </source>
</evidence>
<proteinExistence type="predicted"/>
<evidence type="ECO:0000259" key="2">
    <source>
        <dbReference type="PROSITE" id="PS50195"/>
    </source>
</evidence>
<dbReference type="GO" id="GO:0035091">
    <property type="term" value="F:phosphatidylinositol binding"/>
    <property type="evidence" value="ECO:0007669"/>
    <property type="project" value="InterPro"/>
</dbReference>
<feature type="compositionally biased region" description="Basic and acidic residues" evidence="1">
    <location>
        <begin position="447"/>
        <end position="456"/>
    </location>
</feature>
<reference evidence="3 4" key="1">
    <citation type="journal article" date="2021" name="Genome Biol.">
        <title>AFLAP: assembly-free linkage analysis pipeline using k-mers from genome sequencing data.</title>
        <authorList>
            <person name="Fletcher K."/>
            <person name="Zhang L."/>
            <person name="Gil J."/>
            <person name="Han R."/>
            <person name="Cavanaugh K."/>
            <person name="Michelmore R."/>
        </authorList>
    </citation>
    <scope>NUCLEOTIDE SEQUENCE [LARGE SCALE GENOMIC DNA]</scope>
    <source>
        <strain evidence="3 4">SF5</strain>
    </source>
</reference>
<dbReference type="PROSITE" id="PS50195">
    <property type="entry name" value="PX"/>
    <property type="match status" value="1"/>
</dbReference>
<organism evidence="3 4">
    <name type="scientific">Bremia lactucae</name>
    <name type="common">Lettuce downy mildew</name>
    <dbReference type="NCBI Taxonomy" id="4779"/>
    <lineage>
        <taxon>Eukaryota</taxon>
        <taxon>Sar</taxon>
        <taxon>Stramenopiles</taxon>
        <taxon>Oomycota</taxon>
        <taxon>Peronosporomycetes</taxon>
        <taxon>Peronosporales</taxon>
        <taxon>Peronosporaceae</taxon>
        <taxon>Bremia</taxon>
    </lineage>
</organism>
<protein>
    <recommendedName>
        <fullName evidence="2">PX domain-containing protein</fullName>
    </recommendedName>
</protein>
<feature type="domain" description="PX" evidence="2">
    <location>
        <begin position="1"/>
        <end position="120"/>
    </location>
</feature>
<evidence type="ECO:0000256" key="1">
    <source>
        <dbReference type="SAM" id="MobiDB-lite"/>
    </source>
</evidence>
<dbReference type="KEGG" id="blac:94350941"/>
<feature type="compositionally biased region" description="Acidic residues" evidence="1">
    <location>
        <begin position="422"/>
        <end position="437"/>
    </location>
</feature>
<evidence type="ECO:0000313" key="4">
    <source>
        <dbReference type="Proteomes" id="UP000294530"/>
    </source>
</evidence>
<dbReference type="Pfam" id="PF00787">
    <property type="entry name" value="PX"/>
    <property type="match status" value="1"/>
</dbReference>
<gene>
    <name evidence="3" type="ORF">CCR75_007207</name>
</gene>
<accession>A0A976FJ59</accession>
<name>A0A976FJ59_BRELC</name>
<dbReference type="Proteomes" id="UP000294530">
    <property type="component" value="Unassembled WGS sequence"/>
</dbReference>
<dbReference type="Gene3D" id="3.30.1520.10">
    <property type="entry name" value="Phox-like domain"/>
    <property type="match status" value="1"/>
</dbReference>
<comment type="caution">
    <text evidence="3">The sequence shown here is derived from an EMBL/GenBank/DDBJ whole genome shotgun (WGS) entry which is preliminary data.</text>
</comment>
<dbReference type="EMBL" id="SHOA02000003">
    <property type="protein sequence ID" value="TDH67810.1"/>
    <property type="molecule type" value="Genomic_DNA"/>
</dbReference>
<keyword evidence="4" id="KW-1185">Reference proteome</keyword>
<feature type="compositionally biased region" description="Low complexity" evidence="1">
    <location>
        <begin position="137"/>
        <end position="147"/>
    </location>
</feature>
<dbReference type="InterPro" id="IPR001683">
    <property type="entry name" value="PX_dom"/>
</dbReference>
<feature type="region of interest" description="Disordered" evidence="1">
    <location>
        <begin position="116"/>
        <end position="147"/>
    </location>
</feature>
<dbReference type="SUPFAM" id="SSF64268">
    <property type="entry name" value="PX domain"/>
    <property type="match status" value="1"/>
</dbReference>
<sequence length="516" mass="57563">MKTISAHVTGFYHSSFHAYTTEVNVDGHRWRLGLRYSKFHDFYVQLEAIESDFAADFPPKGTLFFKPKPEERQEQLEVFLQQVLAYYAFKGYPSELEELLCDLLKVPRHLRFLDREDDDASTSTESGPDEIIPDPPSSSDSASSLNEADLIEEDKPPIAELEKLHKVEEKQISSGIKNEETVLSTQVASGATKEILIAEKRDEAVSQDEAETVAERLTEVEDIEEAKQILIAEKQDDAMSQDEAETIAERTIVAENVSETKEVCMAEELDHEVAQDEAETTVERIVEAETIVETENVDETVKTRLAEEQDDASAEEEVEAIVETILEANIMKEVEKMAENDIAAIDIVEMTMESVIATVEMQQETFETDIAVKAAAPEEDIEPILAVPSINEPLVETTIETAVAAADELIEEHVAEAVIDTSEVDEDPEASSMEEQDAGPTAVKSIESQDAKERTASETSPSNDQVEPIKLATSCFCLNSYLPEPWVEFLQRRCMNKTNIVILCVALILPLVFARR</sequence>
<dbReference type="InterPro" id="IPR036871">
    <property type="entry name" value="PX_dom_sf"/>
</dbReference>
<dbReference type="OrthoDB" id="430293at2759"/>
<feature type="region of interest" description="Disordered" evidence="1">
    <location>
        <begin position="419"/>
        <end position="465"/>
    </location>
</feature>
<dbReference type="RefSeq" id="XP_067817309.1">
    <property type="nucleotide sequence ID" value="XM_067965270.1"/>
</dbReference>
<dbReference type="AlphaFoldDB" id="A0A976FJ59"/>
<dbReference type="GeneID" id="94350941"/>